<accession>A0A1H6TIT0</accession>
<protein>
    <submittedName>
        <fullName evidence="3">Carbohydrate family 9 binding domain-like</fullName>
    </submittedName>
</protein>
<dbReference type="GO" id="GO:0030246">
    <property type="term" value="F:carbohydrate binding"/>
    <property type="evidence" value="ECO:0007669"/>
    <property type="project" value="InterPro"/>
</dbReference>
<reference evidence="3 4" key="1">
    <citation type="submission" date="2016-10" db="EMBL/GenBank/DDBJ databases">
        <authorList>
            <person name="de Groot N.N."/>
        </authorList>
    </citation>
    <scope>NUCLEOTIDE SEQUENCE [LARGE SCALE GENOMIC DNA]</scope>
    <source>
        <strain evidence="3 4">DSM 19938</strain>
    </source>
</reference>
<dbReference type="CDD" id="cd09618">
    <property type="entry name" value="CBM9_like_2"/>
    <property type="match status" value="1"/>
</dbReference>
<evidence type="ECO:0000313" key="4">
    <source>
        <dbReference type="Proteomes" id="UP000199532"/>
    </source>
</evidence>
<dbReference type="EMBL" id="FNXY01000003">
    <property type="protein sequence ID" value="SEI76160.1"/>
    <property type="molecule type" value="Genomic_DNA"/>
</dbReference>
<dbReference type="STRING" id="408657.SAMN04487995_2076"/>
<feature type="domain" description="DUF5916" evidence="2">
    <location>
        <begin position="266"/>
        <end position="370"/>
    </location>
</feature>
<dbReference type="SUPFAM" id="SSF49344">
    <property type="entry name" value="CBD9-like"/>
    <property type="match status" value="1"/>
</dbReference>
<evidence type="ECO:0000259" key="2">
    <source>
        <dbReference type="Pfam" id="PF19313"/>
    </source>
</evidence>
<proteinExistence type="predicted"/>
<evidence type="ECO:0000259" key="1">
    <source>
        <dbReference type="Pfam" id="PF06452"/>
    </source>
</evidence>
<organism evidence="3 4">
    <name type="scientific">Dyadobacter koreensis</name>
    <dbReference type="NCBI Taxonomy" id="408657"/>
    <lineage>
        <taxon>Bacteria</taxon>
        <taxon>Pseudomonadati</taxon>
        <taxon>Bacteroidota</taxon>
        <taxon>Cytophagia</taxon>
        <taxon>Cytophagales</taxon>
        <taxon>Spirosomataceae</taxon>
        <taxon>Dyadobacter</taxon>
    </lineage>
</organism>
<dbReference type="GO" id="GO:0016052">
    <property type="term" value="P:carbohydrate catabolic process"/>
    <property type="evidence" value="ECO:0007669"/>
    <property type="project" value="InterPro"/>
</dbReference>
<dbReference type="InterPro" id="IPR045670">
    <property type="entry name" value="DUF5916"/>
</dbReference>
<gene>
    <name evidence="3" type="ORF">SAMN04487995_2076</name>
</gene>
<dbReference type="Pfam" id="PF06452">
    <property type="entry name" value="CBM9_1"/>
    <property type="match status" value="1"/>
</dbReference>
<feature type="domain" description="Carbohydrate-binding" evidence="1">
    <location>
        <begin position="69"/>
        <end position="226"/>
    </location>
</feature>
<evidence type="ECO:0000313" key="3">
    <source>
        <dbReference type="EMBL" id="SEI76160.1"/>
    </source>
</evidence>
<sequence>MLMPKSLKNPTKIPCKFLINHIPTHNEEVLPKSLIKFLLCFFLIGNCLAQKPNEKFQYHIHPAPSPIRVDGNPDDAAWESAETATNFFMVTPMDTSYSRAQTTVKMSYDANNMYILVVNYKTVKNSIIVESLKRDFNFGKNDNFLLFMDTFDDRTNGFSFGANAAGAPWDGQMGDGGTVDLSWDNRWVSEVTNDPDKWVWEASIPFKSIRYKSGISRWGINFSRQDLTISEKSAWAPVPRQFPSAALAYTGVLVWDQPPPSPGPNISVIPYAATRLTKDFQNGQSNKYKTNIGGDVKIGLSPSMNLDLTVNPDFSQVDVDVQQTNLNRFELFFPERRQFFLENADLFANFGYATIRPFFSRRIGLGVPIQFGARMSGKLNKNWRIGVLDVQTGSQDTIPKNNYAVFALQRQVFARSNVRFIFINRDAVNYSLEKNQNTYQYNRNIGAEYNLASVNNLWTGKVMFLKSFTPGKSSDDFVHAADLKFSKANFFWQWQHEYVGANYNAEVGYVPNATRNGYYKISPTVGYLFFIKNPKIISHGPKFVSNIYWDKQMSLSDRELTFSYNLNFITRATISAYVTSNYTRLLRPFDPTNLGKERLATGTEHNWTSAGFEIISGPQKHFTYTFAGLFGGYYNNGTRTNLRTELGYRVQPYVAIALAGNYNDIHLTAPWNRTQLWLVGPRVDVTFRNNLYFTTFMQYNNQADNINLNSRLQWRYKPASDLYIVYTDNYLPENFMVKSRAVVLKFTYWWNL</sequence>
<dbReference type="Proteomes" id="UP000199532">
    <property type="component" value="Unassembled WGS sequence"/>
</dbReference>
<dbReference type="InterPro" id="IPR010502">
    <property type="entry name" value="Carb-bd_dom_fam9"/>
</dbReference>
<name>A0A1H6TIT0_9BACT</name>
<dbReference type="AlphaFoldDB" id="A0A1H6TIT0"/>
<dbReference type="Gene3D" id="2.60.40.1190">
    <property type="match status" value="1"/>
</dbReference>
<keyword evidence="4" id="KW-1185">Reference proteome</keyword>
<dbReference type="GO" id="GO:0004553">
    <property type="term" value="F:hydrolase activity, hydrolyzing O-glycosyl compounds"/>
    <property type="evidence" value="ECO:0007669"/>
    <property type="project" value="InterPro"/>
</dbReference>
<dbReference type="Pfam" id="PF19313">
    <property type="entry name" value="DUF5916"/>
    <property type="match status" value="1"/>
</dbReference>